<evidence type="ECO:0000256" key="8">
    <source>
        <dbReference type="PROSITE-ProRule" id="PRU01360"/>
    </source>
</evidence>
<dbReference type="PROSITE" id="PS52016">
    <property type="entry name" value="TONB_DEPENDENT_REC_3"/>
    <property type="match status" value="1"/>
</dbReference>
<evidence type="ECO:0000259" key="10">
    <source>
        <dbReference type="Pfam" id="PF00593"/>
    </source>
</evidence>
<keyword evidence="5 9" id="KW-0798">TonB box</keyword>
<dbReference type="EMBL" id="FNDO01000041">
    <property type="protein sequence ID" value="SDI36827.1"/>
    <property type="molecule type" value="Genomic_DNA"/>
</dbReference>
<name>A0A1G8K0E6_BACOV</name>
<accession>A0A1G8K0E6</accession>
<sequence>MKHSGYHTRFIRITMIFISLVFCATMTYAQYDRTITGIVVDENGEPLPAAHVRQVTLGKGESISAVITDMNGHFRLTLANSAREIEVSFLGYETRKVGLTSANSYQVSLQPASELLNEVVVTGYQTISRERATGSFVKVDSKKLEQVRLNSLNTLLEGRVAGYNNGLIRGTTSMNGMTNPLYVVDGFPIENTRYNSNGNLVENLPSLNMEDIESITVLKDAAAASIYGARAANGVIVITTKKAAKGQTNISFSGTLTVSPYSYYKDNLADAASLIGIEREWAQNNPNLQGAGAKDYAASMLSTAVYPNGGIRAQLKGYAGQLSPSEVEAQLAAMATQGHRYYDDVEKYTKRNPFYQQYNLSVGRTTEKNMFNASVTYKNNKLEDKFSDNESIGLNIMNSLQLTDWLTIDLASYLNYGTGTTQTYSALSPGYTYMPYDGLVNADGSHYTSTIAERTSESYQNTINTYGLYNMDITSLDETSRNLGHNKDLSNRSYAKLSIRLVPWLKYNAMFQYEYGSYRYDRLSDKNSYSVRGLVNSFASLAGDGNVTYNLPYGNIYYTEDQYTNAYNFRQQLDFNKTFAEKHDVTVILGSETRHTKIEFTSNNLYNYDPDMLTYTAIDGNALSSVAGILGGSSWNNRNMTYKREIVNRFVSIYSNAGYTYDGRYTATGSLRWDRSNLWGTNSKYQNKPLWSVGGSWNVHNETFFTLPSWVNMLKLRFSYGIGGNIAKDSAPYMTANYFPNYNVGGIYGSIANRPNPELSWEKTTTTNVGVDFSLFKGRLNGSIDYYNKSGKDLLANTMGVPTEGFGYSTYTINNGEMTNRGVEISLSGDIIRTKDFSWNASLLYSYNKNEVTYVNVEAPVYILQLDYPEAYPRIGNPYSAIYAYKWAGLNDKGLPQVFDAEGNKTTANPSSLDAIVYAGSTVPTYSGSFGSALTYKDFELSFLFVFEGGHKMRNTFLPFLSNAYSSAAGGYITSLSASVHSNIVNRWQQPGDEAHTNIPRIVFAESPDYLYDSETIYRNADINVIDASNIRLSNLSLSYRIPSSLCRKVFVKNARVRFNVENLCTFAKSKDAKYLLGGYNAPNLMWGLYLNF</sequence>
<evidence type="ECO:0000256" key="1">
    <source>
        <dbReference type="ARBA" id="ARBA00004571"/>
    </source>
</evidence>
<dbReference type="InterPro" id="IPR023996">
    <property type="entry name" value="TonB-dep_OMP_SusC/RagA"/>
</dbReference>
<dbReference type="InterPro" id="IPR012910">
    <property type="entry name" value="Plug_dom"/>
</dbReference>
<dbReference type="Gene3D" id="2.40.170.20">
    <property type="entry name" value="TonB-dependent receptor, beta-barrel domain"/>
    <property type="match status" value="1"/>
</dbReference>
<dbReference type="Pfam" id="PF13715">
    <property type="entry name" value="CarbopepD_reg_2"/>
    <property type="match status" value="1"/>
</dbReference>
<evidence type="ECO:0000256" key="7">
    <source>
        <dbReference type="ARBA" id="ARBA00023237"/>
    </source>
</evidence>
<dbReference type="Gene3D" id="2.170.130.10">
    <property type="entry name" value="TonB-dependent receptor, plug domain"/>
    <property type="match status" value="1"/>
</dbReference>
<dbReference type="AlphaFoldDB" id="A0A1G8K0E6"/>
<evidence type="ECO:0000256" key="9">
    <source>
        <dbReference type="RuleBase" id="RU003357"/>
    </source>
</evidence>
<evidence type="ECO:0000259" key="11">
    <source>
        <dbReference type="Pfam" id="PF07715"/>
    </source>
</evidence>
<keyword evidence="2 8" id="KW-0813">Transport</keyword>
<dbReference type="NCBIfam" id="TIGR04057">
    <property type="entry name" value="SusC_RagA_signa"/>
    <property type="match status" value="1"/>
</dbReference>
<evidence type="ECO:0000256" key="3">
    <source>
        <dbReference type="ARBA" id="ARBA00022452"/>
    </source>
</evidence>
<dbReference type="Proteomes" id="UP000181870">
    <property type="component" value="Unassembled WGS sequence"/>
</dbReference>
<dbReference type="Gene3D" id="2.60.40.1120">
    <property type="entry name" value="Carboxypeptidase-like, regulatory domain"/>
    <property type="match status" value="1"/>
</dbReference>
<reference evidence="12 13" key="1">
    <citation type="submission" date="2016-10" db="EMBL/GenBank/DDBJ databases">
        <authorList>
            <person name="de Groot N.N."/>
        </authorList>
    </citation>
    <scope>NUCLEOTIDE SEQUENCE [LARGE SCALE GENOMIC DNA]</scope>
    <source>
        <strain evidence="12 13">NLAE-zl-C57</strain>
    </source>
</reference>
<feature type="domain" description="TonB-dependent receptor-like beta-barrel" evidence="10">
    <location>
        <begin position="419"/>
        <end position="1064"/>
    </location>
</feature>
<evidence type="ECO:0000313" key="12">
    <source>
        <dbReference type="EMBL" id="SDI36827.1"/>
    </source>
</evidence>
<evidence type="ECO:0000256" key="6">
    <source>
        <dbReference type="ARBA" id="ARBA00023136"/>
    </source>
</evidence>
<organism evidence="12 13">
    <name type="scientific">Bacteroides ovatus</name>
    <dbReference type="NCBI Taxonomy" id="28116"/>
    <lineage>
        <taxon>Bacteria</taxon>
        <taxon>Pseudomonadati</taxon>
        <taxon>Bacteroidota</taxon>
        <taxon>Bacteroidia</taxon>
        <taxon>Bacteroidales</taxon>
        <taxon>Bacteroidaceae</taxon>
        <taxon>Bacteroides</taxon>
    </lineage>
</organism>
<dbReference type="InterPro" id="IPR039426">
    <property type="entry name" value="TonB-dep_rcpt-like"/>
</dbReference>
<dbReference type="InterPro" id="IPR000531">
    <property type="entry name" value="Beta-barrel_TonB"/>
</dbReference>
<comment type="similarity">
    <text evidence="8 9">Belongs to the TonB-dependent receptor family.</text>
</comment>
<protein>
    <submittedName>
        <fullName evidence="12">TonB-linked outer membrane protein, SusC/RagA family</fullName>
    </submittedName>
</protein>
<feature type="domain" description="TonB-dependent receptor plug" evidence="11">
    <location>
        <begin position="131"/>
        <end position="235"/>
    </location>
</feature>
<dbReference type="InterPro" id="IPR036942">
    <property type="entry name" value="Beta-barrel_TonB_sf"/>
</dbReference>
<evidence type="ECO:0000256" key="5">
    <source>
        <dbReference type="ARBA" id="ARBA00023077"/>
    </source>
</evidence>
<gene>
    <name evidence="12" type="ORF">SAMN05192582_10413</name>
</gene>
<dbReference type="Pfam" id="PF00593">
    <property type="entry name" value="TonB_dep_Rec_b-barrel"/>
    <property type="match status" value="1"/>
</dbReference>
<keyword evidence="7 8" id="KW-0998">Cell outer membrane</keyword>
<dbReference type="Pfam" id="PF07715">
    <property type="entry name" value="Plug"/>
    <property type="match status" value="1"/>
</dbReference>
<dbReference type="SUPFAM" id="SSF49464">
    <property type="entry name" value="Carboxypeptidase regulatory domain-like"/>
    <property type="match status" value="1"/>
</dbReference>
<dbReference type="SUPFAM" id="SSF56935">
    <property type="entry name" value="Porins"/>
    <property type="match status" value="1"/>
</dbReference>
<evidence type="ECO:0000256" key="4">
    <source>
        <dbReference type="ARBA" id="ARBA00022692"/>
    </source>
</evidence>
<comment type="subcellular location">
    <subcellularLocation>
        <location evidence="1 8">Cell outer membrane</location>
        <topology evidence="1 8">Multi-pass membrane protein</topology>
    </subcellularLocation>
</comment>
<keyword evidence="3 8" id="KW-1134">Transmembrane beta strand</keyword>
<evidence type="ECO:0000256" key="2">
    <source>
        <dbReference type="ARBA" id="ARBA00022448"/>
    </source>
</evidence>
<keyword evidence="6 8" id="KW-0472">Membrane</keyword>
<dbReference type="InterPro" id="IPR037066">
    <property type="entry name" value="Plug_dom_sf"/>
</dbReference>
<dbReference type="GO" id="GO:0009279">
    <property type="term" value="C:cell outer membrane"/>
    <property type="evidence" value="ECO:0007669"/>
    <property type="project" value="UniProtKB-SubCell"/>
</dbReference>
<proteinExistence type="inferred from homology"/>
<evidence type="ECO:0000313" key="13">
    <source>
        <dbReference type="Proteomes" id="UP000181870"/>
    </source>
</evidence>
<dbReference type="NCBIfam" id="TIGR04056">
    <property type="entry name" value="OMP_RagA_SusC"/>
    <property type="match status" value="1"/>
</dbReference>
<dbReference type="InterPro" id="IPR008969">
    <property type="entry name" value="CarboxyPept-like_regulatory"/>
</dbReference>
<dbReference type="RefSeq" id="WP_074638209.1">
    <property type="nucleotide sequence ID" value="NZ_FNDO01000041.1"/>
</dbReference>
<keyword evidence="4 8" id="KW-0812">Transmembrane</keyword>
<dbReference type="InterPro" id="IPR023997">
    <property type="entry name" value="TonB-dep_OMP_SusC/RagA_CS"/>
</dbReference>